<keyword evidence="2" id="KW-0175">Coiled coil</keyword>
<dbReference type="EMBL" id="KY684086">
    <property type="protein sequence ID" value="ARF09671.1"/>
    <property type="molecule type" value="Genomic_DNA"/>
</dbReference>
<evidence type="ECO:0000313" key="4">
    <source>
        <dbReference type="EMBL" id="ARF09671.1"/>
    </source>
</evidence>
<gene>
    <name evidence="4" type="ORF">Indivirus_2_50</name>
</gene>
<feature type="domain" description="C2H2-type" evidence="3">
    <location>
        <begin position="55"/>
        <end position="74"/>
    </location>
</feature>
<keyword evidence="1" id="KW-0862">Zinc</keyword>
<evidence type="ECO:0000256" key="1">
    <source>
        <dbReference type="PROSITE-ProRule" id="PRU00042"/>
    </source>
</evidence>
<protein>
    <recommendedName>
        <fullName evidence="3">C2H2-type domain-containing protein</fullName>
    </recommendedName>
</protein>
<dbReference type="InterPro" id="IPR013087">
    <property type="entry name" value="Znf_C2H2_type"/>
</dbReference>
<keyword evidence="1" id="KW-0479">Metal-binding</keyword>
<accession>A0A1V0SDA3</accession>
<keyword evidence="1" id="KW-0863">Zinc-finger</keyword>
<evidence type="ECO:0000256" key="2">
    <source>
        <dbReference type="SAM" id="Coils"/>
    </source>
</evidence>
<dbReference type="SMART" id="SM00355">
    <property type="entry name" value="ZnF_C2H2"/>
    <property type="match status" value="2"/>
</dbReference>
<proteinExistence type="predicted"/>
<dbReference type="PROSITE" id="PS50157">
    <property type="entry name" value="ZINC_FINGER_C2H2_2"/>
    <property type="match status" value="1"/>
</dbReference>
<feature type="coiled-coil region" evidence="2">
    <location>
        <begin position="88"/>
        <end position="140"/>
    </location>
</feature>
<sequence>MVHYTCELCSFSSNNKTNYSRHLLTKGHLTKVNENPIKNVTTLDDTQQHRVKSTFICKYCNNSFARSSSLMRHMDKCSKISVLDEKDDEIKDIRLQTLENEIKKIEKETKEKEKIYKKQIKELQNNFNKQLESYEKLLTSVTSPQNVTNYNYILSNYPNAPALESKKSYANLLETNIMTLVDLIIMYYEQGRLVTFIGDYLVKEYLNEEPEKQSLWTTDLSRLTYIISEACKKNKNIWSYDKKGVKTKKIMIEPLLDYIRKELAKYAEDNSNSIETIMLKKLASIIQIINEIDGNLLIDRINKYISPKFIVKQNLTDLSMIEAE</sequence>
<name>A0A1V0SDA3_9VIRU</name>
<evidence type="ECO:0000259" key="3">
    <source>
        <dbReference type="PROSITE" id="PS50157"/>
    </source>
</evidence>
<dbReference type="InterPro" id="IPR036236">
    <property type="entry name" value="Znf_C2H2_sf"/>
</dbReference>
<dbReference type="Gene3D" id="3.30.160.60">
    <property type="entry name" value="Classic Zinc Finger"/>
    <property type="match status" value="1"/>
</dbReference>
<dbReference type="SUPFAM" id="SSF57667">
    <property type="entry name" value="beta-beta-alpha zinc fingers"/>
    <property type="match status" value="1"/>
</dbReference>
<reference evidence="4" key="1">
    <citation type="journal article" date="2017" name="Science">
        <title>Giant viruses with an expanded complement of translation system components.</title>
        <authorList>
            <person name="Schulz F."/>
            <person name="Yutin N."/>
            <person name="Ivanova N.N."/>
            <person name="Ortega D.R."/>
            <person name="Lee T.K."/>
            <person name="Vierheilig J."/>
            <person name="Daims H."/>
            <person name="Horn M."/>
            <person name="Wagner M."/>
            <person name="Jensen G.J."/>
            <person name="Kyrpides N.C."/>
            <person name="Koonin E.V."/>
            <person name="Woyke T."/>
        </authorList>
    </citation>
    <scope>NUCLEOTIDE SEQUENCE</scope>
    <source>
        <strain evidence="4">ILV1</strain>
    </source>
</reference>
<organism evidence="4">
    <name type="scientific">Indivirus ILV1</name>
    <dbReference type="NCBI Taxonomy" id="1977633"/>
    <lineage>
        <taxon>Viruses</taxon>
        <taxon>Varidnaviria</taxon>
        <taxon>Bamfordvirae</taxon>
        <taxon>Nucleocytoviricota</taxon>
        <taxon>Megaviricetes</taxon>
        <taxon>Imitervirales</taxon>
        <taxon>Mimiviridae</taxon>
        <taxon>Klosneuvirinae</taxon>
        <taxon>Indivirus</taxon>
    </lineage>
</organism>
<dbReference type="GO" id="GO:0008270">
    <property type="term" value="F:zinc ion binding"/>
    <property type="evidence" value="ECO:0007669"/>
    <property type="project" value="UniProtKB-KW"/>
</dbReference>
<dbReference type="Pfam" id="PF00096">
    <property type="entry name" value="zf-C2H2"/>
    <property type="match status" value="1"/>
</dbReference>